<evidence type="ECO:0000313" key="2">
    <source>
        <dbReference type="EMBL" id="GFR82166.1"/>
    </source>
</evidence>
<feature type="domain" description="RNase H type-1" evidence="1">
    <location>
        <begin position="1"/>
        <end position="118"/>
    </location>
</feature>
<name>A0AAV4GA92_9GAST</name>
<protein>
    <submittedName>
        <fullName evidence="2">Ribonuclease H</fullName>
    </submittedName>
</protein>
<dbReference type="Proteomes" id="UP000762676">
    <property type="component" value="Unassembled WGS sequence"/>
</dbReference>
<dbReference type="InterPro" id="IPR002156">
    <property type="entry name" value="RNaseH_domain"/>
</dbReference>
<sequence>MKTGGAGIYKRHPDSTKDEITKATGSVCTNFEADLMATKTTIKRINISQNYTSKKQGCIIICDSQSTLKSLDQEATEQSSDSIASALRNHNTAFQWIPPHCGIPGNERVDRSAKQEIKKHHSANQLSYQKVSSCSQEDLHLEIEDSN</sequence>
<organism evidence="2 3">
    <name type="scientific">Elysia marginata</name>
    <dbReference type="NCBI Taxonomy" id="1093978"/>
    <lineage>
        <taxon>Eukaryota</taxon>
        <taxon>Metazoa</taxon>
        <taxon>Spiralia</taxon>
        <taxon>Lophotrochozoa</taxon>
        <taxon>Mollusca</taxon>
        <taxon>Gastropoda</taxon>
        <taxon>Heterobranchia</taxon>
        <taxon>Euthyneura</taxon>
        <taxon>Panpulmonata</taxon>
        <taxon>Sacoglossa</taxon>
        <taxon>Placobranchoidea</taxon>
        <taxon>Plakobranchidae</taxon>
        <taxon>Elysia</taxon>
    </lineage>
</organism>
<dbReference type="PROSITE" id="PS50879">
    <property type="entry name" value="RNASE_H_1"/>
    <property type="match status" value="1"/>
</dbReference>
<dbReference type="GO" id="GO:0004523">
    <property type="term" value="F:RNA-DNA hybrid ribonuclease activity"/>
    <property type="evidence" value="ECO:0007669"/>
    <property type="project" value="InterPro"/>
</dbReference>
<reference evidence="2 3" key="1">
    <citation type="journal article" date="2021" name="Elife">
        <title>Chloroplast acquisition without the gene transfer in kleptoplastic sea slugs, Plakobranchus ocellatus.</title>
        <authorList>
            <person name="Maeda T."/>
            <person name="Takahashi S."/>
            <person name="Yoshida T."/>
            <person name="Shimamura S."/>
            <person name="Takaki Y."/>
            <person name="Nagai Y."/>
            <person name="Toyoda A."/>
            <person name="Suzuki Y."/>
            <person name="Arimoto A."/>
            <person name="Ishii H."/>
            <person name="Satoh N."/>
            <person name="Nishiyama T."/>
            <person name="Hasebe M."/>
            <person name="Maruyama T."/>
            <person name="Minagawa J."/>
            <person name="Obokata J."/>
            <person name="Shigenobu S."/>
        </authorList>
    </citation>
    <scope>NUCLEOTIDE SEQUENCE [LARGE SCALE GENOMIC DNA]</scope>
</reference>
<dbReference type="AlphaFoldDB" id="A0AAV4GA92"/>
<gene>
    <name evidence="2" type="ORF">ElyMa_002359000</name>
</gene>
<evidence type="ECO:0000259" key="1">
    <source>
        <dbReference type="PROSITE" id="PS50879"/>
    </source>
</evidence>
<dbReference type="GO" id="GO:0003676">
    <property type="term" value="F:nucleic acid binding"/>
    <property type="evidence" value="ECO:0007669"/>
    <property type="project" value="InterPro"/>
</dbReference>
<dbReference type="EMBL" id="BMAT01004875">
    <property type="protein sequence ID" value="GFR82166.1"/>
    <property type="molecule type" value="Genomic_DNA"/>
</dbReference>
<comment type="caution">
    <text evidence="2">The sequence shown here is derived from an EMBL/GenBank/DDBJ whole genome shotgun (WGS) entry which is preliminary data.</text>
</comment>
<keyword evidence="3" id="KW-1185">Reference proteome</keyword>
<accession>A0AAV4GA92</accession>
<dbReference type="Gene3D" id="3.30.420.10">
    <property type="entry name" value="Ribonuclease H-like superfamily/Ribonuclease H"/>
    <property type="match status" value="1"/>
</dbReference>
<dbReference type="InterPro" id="IPR012337">
    <property type="entry name" value="RNaseH-like_sf"/>
</dbReference>
<evidence type="ECO:0000313" key="3">
    <source>
        <dbReference type="Proteomes" id="UP000762676"/>
    </source>
</evidence>
<dbReference type="SUPFAM" id="SSF53098">
    <property type="entry name" value="Ribonuclease H-like"/>
    <property type="match status" value="1"/>
</dbReference>
<dbReference type="InterPro" id="IPR036397">
    <property type="entry name" value="RNaseH_sf"/>
</dbReference>
<dbReference type="Pfam" id="PF00075">
    <property type="entry name" value="RNase_H"/>
    <property type="match status" value="1"/>
</dbReference>
<proteinExistence type="predicted"/>